<keyword evidence="6 9" id="KW-1133">Transmembrane helix</keyword>
<feature type="transmembrane region" description="Helical" evidence="9">
    <location>
        <begin position="107"/>
        <end position="131"/>
    </location>
</feature>
<evidence type="ECO:0000313" key="12">
    <source>
        <dbReference type="Proteomes" id="UP000001964"/>
    </source>
</evidence>
<keyword evidence="3 9" id="KW-1003">Cell membrane</keyword>
<feature type="transmembrane region" description="Helical" evidence="9">
    <location>
        <begin position="213"/>
        <end position="233"/>
    </location>
</feature>
<feature type="transmembrane region" description="Helical" evidence="9">
    <location>
        <begin position="21"/>
        <end position="37"/>
    </location>
</feature>
<proteinExistence type="inferred from homology"/>
<comment type="pathway">
    <text evidence="9">Protein modification; lipoprotein biosynthesis (N-acyl transfer).</text>
</comment>
<evidence type="ECO:0000256" key="4">
    <source>
        <dbReference type="ARBA" id="ARBA00022679"/>
    </source>
</evidence>
<dbReference type="GO" id="GO:0042158">
    <property type="term" value="P:lipoprotein biosynthetic process"/>
    <property type="evidence" value="ECO:0007669"/>
    <property type="project" value="UniProtKB-UniRule"/>
</dbReference>
<dbReference type="STRING" id="394221.Mmar10_3037"/>
<dbReference type="NCBIfam" id="TIGR00546">
    <property type="entry name" value="lnt"/>
    <property type="match status" value="1"/>
</dbReference>
<dbReference type="PROSITE" id="PS50263">
    <property type="entry name" value="CN_HYDROLASE"/>
    <property type="match status" value="1"/>
</dbReference>
<dbReference type="HAMAP" id="MF_01148">
    <property type="entry name" value="Lnt"/>
    <property type="match status" value="1"/>
</dbReference>
<keyword evidence="11" id="KW-0449">Lipoprotein</keyword>
<dbReference type="UniPathway" id="UPA00666"/>
<dbReference type="GO" id="GO:0016410">
    <property type="term" value="F:N-acyltransferase activity"/>
    <property type="evidence" value="ECO:0007669"/>
    <property type="project" value="UniProtKB-UniRule"/>
</dbReference>
<evidence type="ECO:0000259" key="10">
    <source>
        <dbReference type="PROSITE" id="PS50263"/>
    </source>
</evidence>
<comment type="function">
    <text evidence="9">Catalyzes the phospholipid dependent N-acylation of the N-terminal cysteine of apolipoprotein, the last step in lipoprotein maturation.</text>
</comment>
<evidence type="ECO:0000256" key="5">
    <source>
        <dbReference type="ARBA" id="ARBA00022692"/>
    </source>
</evidence>
<dbReference type="PANTHER" id="PTHR38686:SF1">
    <property type="entry name" value="APOLIPOPROTEIN N-ACYLTRANSFERASE"/>
    <property type="match status" value="1"/>
</dbReference>
<keyword evidence="5 9" id="KW-0812">Transmembrane</keyword>
<dbReference type="InterPro" id="IPR004563">
    <property type="entry name" value="Apolipo_AcylTrfase"/>
</dbReference>
<comment type="similarity">
    <text evidence="2 9">Belongs to the CN hydrolase family. Apolipoprotein N-acyltransferase subfamily.</text>
</comment>
<feature type="transmembrane region" description="Helical" evidence="9">
    <location>
        <begin position="181"/>
        <end position="201"/>
    </location>
</feature>
<dbReference type="OrthoDB" id="9804277at2"/>
<dbReference type="Pfam" id="PF20154">
    <property type="entry name" value="LNT_N"/>
    <property type="match status" value="1"/>
</dbReference>
<dbReference type="AlphaFoldDB" id="Q0AK75"/>
<feature type="transmembrane region" description="Helical" evidence="9">
    <location>
        <begin position="138"/>
        <end position="161"/>
    </location>
</feature>
<dbReference type="KEGG" id="mmr:Mmar10_3037"/>
<feature type="domain" description="CN hydrolase" evidence="10">
    <location>
        <begin position="247"/>
        <end position="495"/>
    </location>
</feature>
<evidence type="ECO:0000256" key="3">
    <source>
        <dbReference type="ARBA" id="ARBA00022475"/>
    </source>
</evidence>
<evidence type="ECO:0000313" key="11">
    <source>
        <dbReference type="EMBL" id="ABI67318.1"/>
    </source>
</evidence>
<sequence precursor="true">MRRAHLLIWWPRTWLATRSGWRPRIVLFVAGLFSALASAPLHVVPALMLGLWTLFAALDGSRRFDRPLRSAFLRGFLFGFGYFIAGMSWVVYAFLTRGNGVEFLAPLALPALAALMAVFWGLGAAIYVALAPRSVWRVLVFAAALAFSEWLRGHVLGGLPWNLPAYVWPAGGLVSQTASWFGVYGLSLLTVFVLTAPLLAITPRLELGRTLPAFAALGISMIVLATGAIRLAASPPENVPGMTIRLVQAGIPQSQKWGDDGAAFTRDRYLALTARDGIDEVTHVVWPEGALPTFMLEDGHTLARIGDTLTSGQTLLAGVNRRASDGQELRYYNTLAALRYEAGTPRIAALYDKVRLTPFGEFTPLSGVMAMTGIPALRDLARYEFTAGPGATTLDIPGAPRVLPLICYEAIFPEFVRSPDERASWIYNLSNDAWFGPTAGPRQHFNQASYRSIESGLPMVRSAALGVSGVVDALGRPVVTLDPSGEGVRDVALPGELGRTPYSLWGDAPFLAFCLLVLLGMAWQRFQAIRTAGQAQP</sequence>
<gene>
    <name evidence="9" type="primary">lnt</name>
    <name evidence="11" type="ordered locus">Mmar10_3037</name>
</gene>
<dbReference type="RefSeq" id="WP_011644962.1">
    <property type="nucleotide sequence ID" value="NC_008347.1"/>
</dbReference>
<reference evidence="11 12" key="1">
    <citation type="submission" date="2006-08" db="EMBL/GenBank/DDBJ databases">
        <title>Complete sequence of Maricaulis maris MCS10.</title>
        <authorList>
            <consortium name="US DOE Joint Genome Institute"/>
            <person name="Copeland A."/>
            <person name="Lucas S."/>
            <person name="Lapidus A."/>
            <person name="Barry K."/>
            <person name="Detter J.C."/>
            <person name="Glavina del Rio T."/>
            <person name="Hammon N."/>
            <person name="Israni S."/>
            <person name="Dalin E."/>
            <person name="Tice H."/>
            <person name="Pitluck S."/>
            <person name="Saunders E."/>
            <person name="Brettin T."/>
            <person name="Bruce D."/>
            <person name="Han C."/>
            <person name="Tapia R."/>
            <person name="Gilna P."/>
            <person name="Schmutz J."/>
            <person name="Larimer F."/>
            <person name="Land M."/>
            <person name="Hauser L."/>
            <person name="Kyrpides N."/>
            <person name="Mikhailova N."/>
            <person name="Viollier P."/>
            <person name="Stephens C."/>
            <person name="Richardson P."/>
        </authorList>
    </citation>
    <scope>NUCLEOTIDE SEQUENCE [LARGE SCALE GENOMIC DNA]</scope>
    <source>
        <strain evidence="11 12">MCS10</strain>
    </source>
</reference>
<dbReference type="SUPFAM" id="SSF56317">
    <property type="entry name" value="Carbon-nitrogen hydrolase"/>
    <property type="match status" value="1"/>
</dbReference>
<evidence type="ECO:0000256" key="8">
    <source>
        <dbReference type="ARBA" id="ARBA00023315"/>
    </source>
</evidence>
<feature type="transmembrane region" description="Helical" evidence="9">
    <location>
        <begin position="502"/>
        <end position="523"/>
    </location>
</feature>
<dbReference type="InterPro" id="IPR003010">
    <property type="entry name" value="C-N_Hydrolase"/>
</dbReference>
<dbReference type="InterPro" id="IPR045378">
    <property type="entry name" value="LNT_N"/>
</dbReference>
<accession>Q0AK75</accession>
<keyword evidence="9" id="KW-0997">Cell inner membrane</keyword>
<evidence type="ECO:0000256" key="2">
    <source>
        <dbReference type="ARBA" id="ARBA00010065"/>
    </source>
</evidence>
<keyword evidence="8 9" id="KW-0012">Acyltransferase</keyword>
<keyword evidence="7 9" id="KW-0472">Membrane</keyword>
<dbReference type="CDD" id="cd07571">
    <property type="entry name" value="ALP_N-acyl_transferase"/>
    <property type="match status" value="1"/>
</dbReference>
<dbReference type="EC" id="2.3.1.269" evidence="9"/>
<dbReference type="eggNOG" id="COG0815">
    <property type="taxonomic scope" value="Bacteria"/>
</dbReference>
<dbReference type="GO" id="GO:0005886">
    <property type="term" value="C:plasma membrane"/>
    <property type="evidence" value="ECO:0007669"/>
    <property type="project" value="UniProtKB-SubCell"/>
</dbReference>
<evidence type="ECO:0000256" key="1">
    <source>
        <dbReference type="ARBA" id="ARBA00004651"/>
    </source>
</evidence>
<dbReference type="Proteomes" id="UP000001964">
    <property type="component" value="Chromosome"/>
</dbReference>
<keyword evidence="12" id="KW-1185">Reference proteome</keyword>
<evidence type="ECO:0000256" key="9">
    <source>
        <dbReference type="HAMAP-Rule" id="MF_01148"/>
    </source>
</evidence>
<dbReference type="InterPro" id="IPR036526">
    <property type="entry name" value="C-N_Hydrolase_sf"/>
</dbReference>
<organism evidence="11 12">
    <name type="scientific">Maricaulis maris (strain MCS10)</name>
    <name type="common">Caulobacter maris</name>
    <dbReference type="NCBI Taxonomy" id="394221"/>
    <lineage>
        <taxon>Bacteria</taxon>
        <taxon>Pseudomonadati</taxon>
        <taxon>Pseudomonadota</taxon>
        <taxon>Alphaproteobacteria</taxon>
        <taxon>Maricaulales</taxon>
        <taxon>Maricaulaceae</taxon>
        <taxon>Maricaulis</taxon>
    </lineage>
</organism>
<feature type="transmembrane region" description="Helical" evidence="9">
    <location>
        <begin position="43"/>
        <end position="60"/>
    </location>
</feature>
<comment type="catalytic activity">
    <reaction evidence="9">
        <text>N-terminal S-1,2-diacyl-sn-glyceryl-L-cysteinyl-[lipoprotein] + a glycerophospholipid = N-acyl-S-1,2-diacyl-sn-glyceryl-L-cysteinyl-[lipoprotein] + a 2-acyl-sn-glycero-3-phospholipid + H(+)</text>
        <dbReference type="Rhea" id="RHEA:48228"/>
        <dbReference type="Rhea" id="RHEA-COMP:14681"/>
        <dbReference type="Rhea" id="RHEA-COMP:14684"/>
        <dbReference type="ChEBI" id="CHEBI:15378"/>
        <dbReference type="ChEBI" id="CHEBI:136912"/>
        <dbReference type="ChEBI" id="CHEBI:140656"/>
        <dbReference type="ChEBI" id="CHEBI:140657"/>
        <dbReference type="ChEBI" id="CHEBI:140660"/>
        <dbReference type="EC" id="2.3.1.269"/>
    </reaction>
</comment>
<dbReference type="EMBL" id="CP000449">
    <property type="protein sequence ID" value="ABI67318.1"/>
    <property type="molecule type" value="Genomic_DNA"/>
</dbReference>
<dbReference type="PANTHER" id="PTHR38686">
    <property type="entry name" value="APOLIPOPROTEIN N-ACYLTRANSFERASE"/>
    <property type="match status" value="1"/>
</dbReference>
<evidence type="ECO:0000256" key="7">
    <source>
        <dbReference type="ARBA" id="ARBA00023136"/>
    </source>
</evidence>
<feature type="transmembrane region" description="Helical" evidence="9">
    <location>
        <begin position="72"/>
        <end position="95"/>
    </location>
</feature>
<protein>
    <recommendedName>
        <fullName evidence="9">Apolipoprotein N-acyltransferase</fullName>
        <shortName evidence="9">ALP N-acyltransferase</shortName>
        <ecNumber evidence="9">2.3.1.269</ecNumber>
    </recommendedName>
</protein>
<dbReference type="HOGENOM" id="CLU_019563_3_1_5"/>
<dbReference type="Pfam" id="PF00795">
    <property type="entry name" value="CN_hydrolase"/>
    <property type="match status" value="1"/>
</dbReference>
<name>Q0AK75_MARMM</name>
<comment type="subcellular location">
    <subcellularLocation>
        <location evidence="9">Cell inner membrane</location>
        <topology evidence="9">Multi-pass membrane protein</topology>
    </subcellularLocation>
    <subcellularLocation>
        <location evidence="1">Cell membrane</location>
        <topology evidence="1">Multi-pass membrane protein</topology>
    </subcellularLocation>
</comment>
<dbReference type="Gene3D" id="3.60.110.10">
    <property type="entry name" value="Carbon-nitrogen hydrolase"/>
    <property type="match status" value="1"/>
</dbReference>
<evidence type="ECO:0000256" key="6">
    <source>
        <dbReference type="ARBA" id="ARBA00022989"/>
    </source>
</evidence>
<keyword evidence="4 9" id="KW-0808">Transferase</keyword>